<evidence type="ECO:0000313" key="5">
    <source>
        <dbReference type="EMBL" id="MDG4474639.1"/>
    </source>
</evidence>
<comment type="caution">
    <text evidence="5">The sequence shown here is derived from an EMBL/GenBank/DDBJ whole genome shotgun (WGS) entry which is preliminary data.</text>
</comment>
<dbReference type="GO" id="GO:0008758">
    <property type="term" value="F:UDP-2,3-diacylglucosamine hydrolase activity"/>
    <property type="evidence" value="ECO:0007669"/>
    <property type="project" value="TreeGrafter"/>
</dbReference>
<dbReference type="Pfam" id="PF01864">
    <property type="entry name" value="CarS-like"/>
    <property type="match status" value="1"/>
</dbReference>
<name>A0A9X4RKH3_9BACT</name>
<dbReference type="InterPro" id="IPR004843">
    <property type="entry name" value="Calcineurin-like_PHP"/>
</dbReference>
<keyword evidence="2" id="KW-0378">Hydrolase</keyword>
<evidence type="ECO:0000313" key="6">
    <source>
        <dbReference type="Proteomes" id="UP001154240"/>
    </source>
</evidence>
<accession>A0A9X4RKH3</accession>
<keyword evidence="6" id="KW-1185">Reference proteome</keyword>
<evidence type="ECO:0000256" key="3">
    <source>
        <dbReference type="SAM" id="Phobius"/>
    </source>
</evidence>
<sequence>MTDAITILFFLFWGNLLPPLASLALGDRLARPLDHGATWFDNKPLFGPHKTIRGILASLLGGTLFFPLLGVSWQVAAVAASLLMTGDLLSSFIKRRLNLTSGESVFVLDQIFEAGLPALYLGNHLEAPLWQPILALAIFVPVAHGGARFWKYVLFKPPMENYPRFVRSTVRLREWRSCHQPLARWHVLFNLSSLLYNRVLVSTVFRLLGRYNQGVANALQPELSEQTIVCPTLPEPFEGFRILLLTDLHLDGLSGLVDQILSRLAGRRFDLCLIGGDIRMHTYGPIAPCLRELRRLLPHIRAEHGIFGVLGNHDCIEMVPDFEEAGILMLVNDATRIEREGESLWLVGIDDPNYYKTHEPAKAFSTVPPGACAILLAHSPEAYREGARQQAALYLCGHTHGGQICLPSGTPIYTNSRAPRFTAKGRWQYQTMQGFTSRGVGASGAPLRFNCPGEIAVLTLHSQIFKKDTP</sequence>
<dbReference type="PANTHER" id="PTHR31302">
    <property type="entry name" value="TRANSMEMBRANE PROTEIN WITH METALLOPHOSPHOESTERASE DOMAIN-RELATED"/>
    <property type="match status" value="1"/>
</dbReference>
<dbReference type="PANTHER" id="PTHR31302:SF31">
    <property type="entry name" value="PHOSPHODIESTERASE YAEI"/>
    <property type="match status" value="1"/>
</dbReference>
<proteinExistence type="predicted"/>
<feature type="transmembrane region" description="Helical" evidence="3">
    <location>
        <begin position="64"/>
        <end position="84"/>
    </location>
</feature>
<reference evidence="5" key="2">
    <citation type="submission" date="2022-10" db="EMBL/GenBank/DDBJ databases">
        <authorList>
            <person name="Aronson H.S."/>
        </authorList>
    </citation>
    <scope>NUCLEOTIDE SEQUENCE</scope>
    <source>
        <strain evidence="5">RS19-109</strain>
    </source>
</reference>
<keyword evidence="3" id="KW-0812">Transmembrane</keyword>
<evidence type="ECO:0000256" key="2">
    <source>
        <dbReference type="ARBA" id="ARBA00022801"/>
    </source>
</evidence>
<evidence type="ECO:0000259" key="4">
    <source>
        <dbReference type="Pfam" id="PF00149"/>
    </source>
</evidence>
<dbReference type="Gene3D" id="3.60.21.10">
    <property type="match status" value="1"/>
</dbReference>
<dbReference type="GO" id="GO:0016020">
    <property type="term" value="C:membrane"/>
    <property type="evidence" value="ECO:0007669"/>
    <property type="project" value="GOC"/>
</dbReference>
<dbReference type="Proteomes" id="UP001154240">
    <property type="component" value="Unassembled WGS sequence"/>
</dbReference>
<dbReference type="InterPro" id="IPR032690">
    <property type="entry name" value="CarS"/>
</dbReference>
<evidence type="ECO:0000256" key="1">
    <source>
        <dbReference type="ARBA" id="ARBA00022723"/>
    </source>
</evidence>
<protein>
    <submittedName>
        <fullName evidence="5">CDP-archaeol synthase</fullName>
    </submittedName>
</protein>
<dbReference type="Pfam" id="PF00149">
    <property type="entry name" value="Metallophos"/>
    <property type="match status" value="1"/>
</dbReference>
<dbReference type="GO" id="GO:0009245">
    <property type="term" value="P:lipid A biosynthetic process"/>
    <property type="evidence" value="ECO:0007669"/>
    <property type="project" value="TreeGrafter"/>
</dbReference>
<dbReference type="SUPFAM" id="SSF56300">
    <property type="entry name" value="Metallo-dependent phosphatases"/>
    <property type="match status" value="1"/>
</dbReference>
<feature type="domain" description="Calcineurin-like phosphoesterase" evidence="4">
    <location>
        <begin position="240"/>
        <end position="401"/>
    </location>
</feature>
<dbReference type="EMBL" id="JAPHEH010000001">
    <property type="protein sequence ID" value="MDG4474639.1"/>
    <property type="molecule type" value="Genomic_DNA"/>
</dbReference>
<dbReference type="AlphaFoldDB" id="A0A9X4RKH3"/>
<reference evidence="5" key="1">
    <citation type="journal article" date="2022" name="bioRxiv">
        <title>Thiovibrio frasassiensisgen. nov., sp. nov., an autotrophic, elemental sulfur disproportionating bacterium isolated from sulfidic karst sediment, and proposal of Thiovibrionaceae fam. nov.</title>
        <authorList>
            <person name="Aronson H."/>
            <person name="Thomas C."/>
            <person name="Bhattacharyya M."/>
            <person name="Eckstein S."/>
            <person name="Jensen S."/>
            <person name="Barco R."/>
            <person name="Macalady J."/>
            <person name="Amend J."/>
        </authorList>
    </citation>
    <scope>NUCLEOTIDE SEQUENCE</scope>
    <source>
        <strain evidence="5">RS19-109</strain>
    </source>
</reference>
<gene>
    <name evidence="5" type="ORF">OLX77_00515</name>
</gene>
<organism evidence="5 6">
    <name type="scientific">Thiovibrio frasassiensis</name>
    <dbReference type="NCBI Taxonomy" id="2984131"/>
    <lineage>
        <taxon>Bacteria</taxon>
        <taxon>Pseudomonadati</taxon>
        <taxon>Thermodesulfobacteriota</taxon>
        <taxon>Desulfobulbia</taxon>
        <taxon>Desulfobulbales</taxon>
        <taxon>Thiovibrionaceae</taxon>
        <taxon>Thiovibrio</taxon>
    </lineage>
</organism>
<keyword evidence="3" id="KW-1133">Transmembrane helix</keyword>
<dbReference type="InterPro" id="IPR029052">
    <property type="entry name" value="Metallo-depent_PP-like"/>
</dbReference>
<dbReference type="GO" id="GO:0046872">
    <property type="term" value="F:metal ion binding"/>
    <property type="evidence" value="ECO:0007669"/>
    <property type="project" value="UniProtKB-KW"/>
</dbReference>
<dbReference type="InterPro" id="IPR051158">
    <property type="entry name" value="Metallophosphoesterase_sf"/>
</dbReference>
<keyword evidence="3" id="KW-0472">Membrane</keyword>
<keyword evidence="1" id="KW-0479">Metal-binding</keyword>
<dbReference type="RefSeq" id="WP_307631620.1">
    <property type="nucleotide sequence ID" value="NZ_JAPHEH010000001.1"/>
</dbReference>